<dbReference type="AlphaFoldDB" id="A0AAP6LMY5"/>
<sequence>MKFNLSEVELYRILIDAEQTLFSLPKIKFERDIAWRKNYLIDSAGIYALFEKDDLIYIGETGNLIKRMSDITRTFNHTFRKQLGEKRFSGTILSGKFDDNVEALLDNYFDNDLYVSFMEVNFGRLEIEDYLVDKYKYQLLNSEKKRKFKYNYELIKELENSYS</sequence>
<dbReference type="Proteomes" id="UP001207440">
    <property type="component" value="Unassembled WGS sequence"/>
</dbReference>
<evidence type="ECO:0008006" key="3">
    <source>
        <dbReference type="Google" id="ProtNLM"/>
    </source>
</evidence>
<protein>
    <recommendedName>
        <fullName evidence="3">GIY-YIG domain-containing protein</fullName>
    </recommendedName>
</protein>
<evidence type="ECO:0000313" key="1">
    <source>
        <dbReference type="EMBL" id="MCW0524824.1"/>
    </source>
</evidence>
<comment type="caution">
    <text evidence="1">The sequence shown here is derived from an EMBL/GenBank/DDBJ whole genome shotgun (WGS) entry which is preliminary data.</text>
</comment>
<dbReference type="EMBL" id="JAOZYT010000108">
    <property type="protein sequence ID" value="MCW0524824.1"/>
    <property type="molecule type" value="Genomic_DNA"/>
</dbReference>
<accession>A0AAP6LMY5</accession>
<gene>
    <name evidence="1" type="ORF">OKE68_10945</name>
</gene>
<organism evidence="1 2">
    <name type="scientific">Riemerella anatipestifer</name>
    <name type="common">Moraxella anatipestifer</name>
    <dbReference type="NCBI Taxonomy" id="34085"/>
    <lineage>
        <taxon>Bacteria</taxon>
        <taxon>Pseudomonadati</taxon>
        <taxon>Bacteroidota</taxon>
        <taxon>Flavobacteriia</taxon>
        <taxon>Flavobacteriales</taxon>
        <taxon>Weeksellaceae</taxon>
        <taxon>Riemerella</taxon>
    </lineage>
</organism>
<dbReference type="SUPFAM" id="SSF82771">
    <property type="entry name" value="GIY-YIG endonuclease"/>
    <property type="match status" value="1"/>
</dbReference>
<dbReference type="RefSeq" id="WP_064971251.1">
    <property type="nucleotide sequence ID" value="NZ_JAOTLM010000106.1"/>
</dbReference>
<reference evidence="1" key="1">
    <citation type="submission" date="2022-10" db="EMBL/GenBank/DDBJ databases">
        <title>Sifting through the core-genome to identify putative cross-protective antigens against Riemerella anatipestifer.</title>
        <authorList>
            <person name="Zheng X."/>
            <person name="Zhang W."/>
        </authorList>
    </citation>
    <scope>NUCLEOTIDE SEQUENCE</scope>
    <source>
        <strain evidence="1">ZWRA178</strain>
    </source>
</reference>
<evidence type="ECO:0000313" key="2">
    <source>
        <dbReference type="Proteomes" id="UP001207440"/>
    </source>
</evidence>
<dbReference type="InterPro" id="IPR035901">
    <property type="entry name" value="GIY-YIG_endonuc_sf"/>
</dbReference>
<proteinExistence type="predicted"/>
<name>A0AAP6LMY5_RIEAN</name>